<gene>
    <name evidence="2" type="ORF">EC957_005541</name>
</gene>
<protein>
    <submittedName>
        <fullName evidence="2">Uncharacterized protein</fullName>
    </submittedName>
</protein>
<evidence type="ECO:0000313" key="3">
    <source>
        <dbReference type="Proteomes" id="UP000723463"/>
    </source>
</evidence>
<feature type="compositionally biased region" description="Polar residues" evidence="1">
    <location>
        <begin position="47"/>
        <end position="63"/>
    </location>
</feature>
<dbReference type="EMBL" id="JAAAXW010000250">
    <property type="protein sequence ID" value="KAF9539351.1"/>
    <property type="molecule type" value="Genomic_DNA"/>
</dbReference>
<feature type="region of interest" description="Disordered" evidence="1">
    <location>
        <begin position="42"/>
        <end position="63"/>
    </location>
</feature>
<proteinExistence type="predicted"/>
<keyword evidence="3" id="KW-1185">Reference proteome</keyword>
<evidence type="ECO:0000313" key="2">
    <source>
        <dbReference type="EMBL" id="KAF9539351.1"/>
    </source>
</evidence>
<evidence type="ECO:0000256" key="1">
    <source>
        <dbReference type="SAM" id="MobiDB-lite"/>
    </source>
</evidence>
<dbReference type="Proteomes" id="UP000723463">
    <property type="component" value="Unassembled WGS sequence"/>
</dbReference>
<sequence>MHQVKTWVEDMVSMSAVRDDTWIKLRKLYRQLGAPTEIEVLHHGTRSQDPALSQPRTCSRTRT</sequence>
<dbReference type="AlphaFoldDB" id="A0A9P6F0R6"/>
<accession>A0A9P6F0R6</accession>
<name>A0A9P6F0R6_9FUNG</name>
<feature type="non-terminal residue" evidence="2">
    <location>
        <position position="63"/>
    </location>
</feature>
<organism evidence="2 3">
    <name type="scientific">Mortierella hygrophila</name>
    <dbReference type="NCBI Taxonomy" id="979708"/>
    <lineage>
        <taxon>Eukaryota</taxon>
        <taxon>Fungi</taxon>
        <taxon>Fungi incertae sedis</taxon>
        <taxon>Mucoromycota</taxon>
        <taxon>Mortierellomycotina</taxon>
        <taxon>Mortierellomycetes</taxon>
        <taxon>Mortierellales</taxon>
        <taxon>Mortierellaceae</taxon>
        <taxon>Mortierella</taxon>
    </lineage>
</organism>
<comment type="caution">
    <text evidence="2">The sequence shown here is derived from an EMBL/GenBank/DDBJ whole genome shotgun (WGS) entry which is preliminary data.</text>
</comment>
<reference evidence="2" key="1">
    <citation type="journal article" date="2020" name="Fungal Divers.">
        <title>Resolving the Mortierellaceae phylogeny through synthesis of multi-gene phylogenetics and phylogenomics.</title>
        <authorList>
            <person name="Vandepol N."/>
            <person name="Liber J."/>
            <person name="Desiro A."/>
            <person name="Na H."/>
            <person name="Kennedy M."/>
            <person name="Barry K."/>
            <person name="Grigoriev I.V."/>
            <person name="Miller A.N."/>
            <person name="O'Donnell K."/>
            <person name="Stajich J.E."/>
            <person name="Bonito G."/>
        </authorList>
    </citation>
    <scope>NUCLEOTIDE SEQUENCE</scope>
    <source>
        <strain evidence="2">NRRL 2591</strain>
    </source>
</reference>